<dbReference type="Gene3D" id="3.30.420.40">
    <property type="match status" value="1"/>
</dbReference>
<evidence type="ECO:0000313" key="4">
    <source>
        <dbReference type="Proteomes" id="UP000298416"/>
    </source>
</evidence>
<accession>A0A8X8Z8F6</accession>
<dbReference type="EMBL" id="PNBA02000016">
    <property type="protein sequence ID" value="KAG6395922.1"/>
    <property type="molecule type" value="Genomic_DNA"/>
</dbReference>
<dbReference type="Pfam" id="PF00022">
    <property type="entry name" value="Actin"/>
    <property type="match status" value="1"/>
</dbReference>
<dbReference type="AlphaFoldDB" id="A0A8X8Z8F6"/>
<name>A0A8X8Z8F6_SALSN</name>
<reference evidence="3" key="2">
    <citation type="submission" date="2020-08" db="EMBL/GenBank/DDBJ databases">
        <title>Plant Genome Project.</title>
        <authorList>
            <person name="Zhang R.-G."/>
        </authorList>
    </citation>
    <scope>NUCLEOTIDE SEQUENCE</scope>
    <source>
        <strain evidence="3">Huo1</strain>
        <tissue evidence="3">Leaf</tissue>
    </source>
</reference>
<dbReference type="SMART" id="SM00268">
    <property type="entry name" value="ACTIN"/>
    <property type="match status" value="1"/>
</dbReference>
<evidence type="ECO:0008006" key="5">
    <source>
        <dbReference type="Google" id="ProtNLM"/>
    </source>
</evidence>
<evidence type="ECO:0000313" key="3">
    <source>
        <dbReference type="EMBL" id="KAG6395922.1"/>
    </source>
</evidence>
<evidence type="ECO:0000256" key="1">
    <source>
        <dbReference type="RuleBase" id="RU000487"/>
    </source>
</evidence>
<dbReference type="Proteomes" id="UP000298416">
    <property type="component" value="Unassembled WGS sequence"/>
</dbReference>
<reference evidence="3" key="1">
    <citation type="submission" date="2018-01" db="EMBL/GenBank/DDBJ databases">
        <authorList>
            <person name="Mao J.F."/>
        </authorList>
    </citation>
    <scope>NUCLEOTIDE SEQUENCE</scope>
    <source>
        <strain evidence="3">Huo1</strain>
        <tissue evidence="3">Leaf</tissue>
    </source>
</reference>
<dbReference type="InterPro" id="IPR004000">
    <property type="entry name" value="Actin"/>
</dbReference>
<comment type="caution">
    <text evidence="3">The sequence shown here is derived from an EMBL/GenBank/DDBJ whole genome shotgun (WGS) entry which is preliminary data.</text>
</comment>
<sequence length="418" mass="47502">MFVQQLMKERGENLPLEDSFEVTRKVKEMYCYTCSDIVKEFNKHDKEPAKYVKQWSGTKPKTGAPYSCDIGYERFLGPEVFFNPEIYSSKFTTPLPDVIDKCIQASPIDTRRALYKNIVLSGGSAMFKGFQKRLQRDVKKIVDVRVLASDHQHGGRVQAQLLEVNVVSHPIQRYAVWFGGSILASTPEFYTVYVVIVLAYPRVVGLQHCLVGRRVTKSVSLRFTNSAVITAIQCLLISVAIDEKENLVYVFGKIDGQTLLRKVAKLGKPVQLLSADKYPTNHADSNHNSSNNNKFEPHGEKGKQHSNCCCGDGRHHSSSSHKKAEEEEEHKCEPYVPPEISPIVCRDYYCKVHPRGRLITDRVPAENTSSFFGMAPFYSYQYPMGNGGMYGWQQPPPQFGYGRAMPRRMPHYDPFIFH</sequence>
<gene>
    <name evidence="3" type="ORF">SASPL_142055</name>
</gene>
<dbReference type="PANTHER" id="PTHR11937">
    <property type="entry name" value="ACTIN"/>
    <property type="match status" value="1"/>
</dbReference>
<protein>
    <recommendedName>
        <fullName evidence="5">Actin-related protein 3</fullName>
    </recommendedName>
</protein>
<dbReference type="SUPFAM" id="SSF53067">
    <property type="entry name" value="Actin-like ATPase domain"/>
    <property type="match status" value="1"/>
</dbReference>
<evidence type="ECO:0000256" key="2">
    <source>
        <dbReference type="SAM" id="MobiDB-lite"/>
    </source>
</evidence>
<keyword evidence="4" id="KW-1185">Reference proteome</keyword>
<dbReference type="InterPro" id="IPR043129">
    <property type="entry name" value="ATPase_NBD"/>
</dbReference>
<feature type="region of interest" description="Disordered" evidence="2">
    <location>
        <begin position="278"/>
        <end position="300"/>
    </location>
</feature>
<proteinExistence type="inferred from homology"/>
<organism evidence="3">
    <name type="scientific">Salvia splendens</name>
    <name type="common">Scarlet sage</name>
    <dbReference type="NCBI Taxonomy" id="180675"/>
    <lineage>
        <taxon>Eukaryota</taxon>
        <taxon>Viridiplantae</taxon>
        <taxon>Streptophyta</taxon>
        <taxon>Embryophyta</taxon>
        <taxon>Tracheophyta</taxon>
        <taxon>Spermatophyta</taxon>
        <taxon>Magnoliopsida</taxon>
        <taxon>eudicotyledons</taxon>
        <taxon>Gunneridae</taxon>
        <taxon>Pentapetalae</taxon>
        <taxon>asterids</taxon>
        <taxon>lamiids</taxon>
        <taxon>Lamiales</taxon>
        <taxon>Lamiaceae</taxon>
        <taxon>Nepetoideae</taxon>
        <taxon>Mentheae</taxon>
        <taxon>Salviinae</taxon>
        <taxon>Salvia</taxon>
        <taxon>Salvia subgen. Calosphace</taxon>
        <taxon>core Calosphace</taxon>
    </lineage>
</organism>
<comment type="similarity">
    <text evidence="1">Belongs to the actin family.</text>
</comment>